<dbReference type="EMBL" id="PIQF01000001">
    <property type="protein sequence ID" value="RUO77623.1"/>
    <property type="molecule type" value="Genomic_DNA"/>
</dbReference>
<feature type="compositionally biased region" description="Acidic residues" evidence="6">
    <location>
        <begin position="154"/>
        <end position="163"/>
    </location>
</feature>
<gene>
    <name evidence="7" type="ORF">CWI81_03860</name>
</gene>
<evidence type="ECO:0000256" key="5">
    <source>
        <dbReference type="ARBA" id="ARBA00031841"/>
    </source>
</evidence>
<comment type="caution">
    <text evidence="7">The sequence shown here is derived from an EMBL/GenBank/DDBJ whole genome shotgun (WGS) entry which is preliminary data.</text>
</comment>
<feature type="region of interest" description="Disordered" evidence="6">
    <location>
        <begin position="154"/>
        <end position="176"/>
    </location>
</feature>
<reference evidence="7 8" key="1">
    <citation type="journal article" date="2011" name="Front. Microbiol.">
        <title>Genomic signatures of strain selection and enhancement in Bacillus atrophaeus var. globigii, a historical biowarfare simulant.</title>
        <authorList>
            <person name="Gibbons H.S."/>
            <person name="Broomall S.M."/>
            <person name="McNew L.A."/>
            <person name="Daligault H."/>
            <person name="Chapman C."/>
            <person name="Bruce D."/>
            <person name="Karavis M."/>
            <person name="Krepps M."/>
            <person name="McGregor P.A."/>
            <person name="Hong C."/>
            <person name="Park K.H."/>
            <person name="Akmal A."/>
            <person name="Feldman A."/>
            <person name="Lin J.S."/>
            <person name="Chang W.E."/>
            <person name="Higgs B.W."/>
            <person name="Demirev P."/>
            <person name="Lindquist J."/>
            <person name="Liem A."/>
            <person name="Fochler E."/>
            <person name="Read T.D."/>
            <person name="Tapia R."/>
            <person name="Johnson S."/>
            <person name="Bishop-Lilly K.A."/>
            <person name="Detter C."/>
            <person name="Han C."/>
            <person name="Sozhamannan S."/>
            <person name="Rosenzweig C.N."/>
            <person name="Skowronski E.W."/>
        </authorList>
    </citation>
    <scope>NUCLEOTIDE SEQUENCE [LARGE SCALE GENOMIC DNA]</scope>
    <source>
        <strain evidence="7 8">CL-SP19</strain>
    </source>
</reference>
<evidence type="ECO:0000256" key="3">
    <source>
        <dbReference type="ARBA" id="ARBA00015716"/>
    </source>
</evidence>
<keyword evidence="8" id="KW-1185">Reference proteome</keyword>
<dbReference type="GO" id="GO:0005829">
    <property type="term" value="C:cytosol"/>
    <property type="evidence" value="ECO:0007669"/>
    <property type="project" value="TreeGrafter"/>
</dbReference>
<evidence type="ECO:0000313" key="7">
    <source>
        <dbReference type="EMBL" id="RUO77623.1"/>
    </source>
</evidence>
<dbReference type="Proteomes" id="UP000287908">
    <property type="component" value="Unassembled WGS sequence"/>
</dbReference>
<evidence type="ECO:0000256" key="1">
    <source>
        <dbReference type="ARBA" id="ARBA00002868"/>
    </source>
</evidence>
<dbReference type="NCBIfam" id="NF008395">
    <property type="entry name" value="PRK11193.1"/>
    <property type="match status" value="1"/>
</dbReference>
<dbReference type="GO" id="GO:0042254">
    <property type="term" value="P:ribosome biogenesis"/>
    <property type="evidence" value="ECO:0007669"/>
    <property type="project" value="UniProtKB-KW"/>
</dbReference>
<evidence type="ECO:0000313" key="8">
    <source>
        <dbReference type="Proteomes" id="UP000287908"/>
    </source>
</evidence>
<evidence type="ECO:0000256" key="2">
    <source>
        <dbReference type="ARBA" id="ARBA00010740"/>
    </source>
</evidence>
<sequence length="176" mass="19668">MQKVRIPVTADPVKSANKKQTFDGVVPASTLSRFQGFLAEVSEQDPEVDVEFGIDEQGVSYFSGVASTSVKLTCQRCNEPFAVDITARFAYAPVSSQQDAEELPERYEAIEANEFGEINLHGLIEDELILAMPLVARHEPKNCRIDRDNMSWGEIEEPSEESSDNPFSVLQELKRK</sequence>
<dbReference type="Pfam" id="PF02620">
    <property type="entry name" value="YceD"/>
    <property type="match status" value="1"/>
</dbReference>
<dbReference type="PANTHER" id="PTHR38099">
    <property type="entry name" value="LARGE RIBOSOMAL RNA SUBUNIT ACCUMULATION PROTEIN YCED"/>
    <property type="match status" value="1"/>
</dbReference>
<comment type="function">
    <text evidence="1">Plays a role in synthesis, processing and/or stability of 23S rRNA.</text>
</comment>
<dbReference type="RefSeq" id="WP_126783894.1">
    <property type="nucleotide sequence ID" value="NZ_PIQF01000001.1"/>
</dbReference>
<keyword evidence="4" id="KW-0690">Ribosome biogenesis</keyword>
<dbReference type="InterPro" id="IPR003772">
    <property type="entry name" value="YceD"/>
</dbReference>
<dbReference type="AlphaFoldDB" id="A0A432ZI85"/>
<comment type="similarity">
    <text evidence="2">Belongs to the DUF177 domain family.</text>
</comment>
<evidence type="ECO:0000256" key="4">
    <source>
        <dbReference type="ARBA" id="ARBA00022517"/>
    </source>
</evidence>
<organism evidence="7 8">
    <name type="scientific">Idiomarina seosinensis</name>
    <dbReference type="NCBI Taxonomy" id="281739"/>
    <lineage>
        <taxon>Bacteria</taxon>
        <taxon>Pseudomonadati</taxon>
        <taxon>Pseudomonadota</taxon>
        <taxon>Gammaproteobacteria</taxon>
        <taxon>Alteromonadales</taxon>
        <taxon>Idiomarinaceae</taxon>
        <taxon>Idiomarina</taxon>
    </lineage>
</organism>
<name>A0A432ZI85_9GAMM</name>
<proteinExistence type="inferred from homology"/>
<dbReference type="PANTHER" id="PTHR38099:SF1">
    <property type="entry name" value="LARGE RIBOSOMAL RNA SUBUNIT ACCUMULATION PROTEIN YCED"/>
    <property type="match status" value="1"/>
</dbReference>
<protein>
    <recommendedName>
        <fullName evidence="3">Large ribosomal RNA subunit accumulation protein YceD</fullName>
    </recommendedName>
    <alternativeName>
        <fullName evidence="5">23S rRNA accumulation protein YceD</fullName>
    </alternativeName>
</protein>
<dbReference type="InterPro" id="IPR039255">
    <property type="entry name" value="YceD_bac"/>
</dbReference>
<evidence type="ECO:0000256" key="6">
    <source>
        <dbReference type="SAM" id="MobiDB-lite"/>
    </source>
</evidence>
<dbReference type="OrthoDB" id="9786771at2"/>
<accession>A0A432ZI85</accession>